<dbReference type="CDD" id="cd03860">
    <property type="entry name" value="M14_CP_A-B_like"/>
    <property type="match status" value="1"/>
</dbReference>
<dbReference type="Gene3D" id="3.40.630.10">
    <property type="entry name" value="Zn peptidases"/>
    <property type="match status" value="1"/>
</dbReference>
<dbReference type="GO" id="GO:0006508">
    <property type="term" value="P:proteolysis"/>
    <property type="evidence" value="ECO:0007669"/>
    <property type="project" value="InterPro"/>
</dbReference>
<dbReference type="SUPFAM" id="SSF53187">
    <property type="entry name" value="Zn-dependent exopeptidases"/>
    <property type="match status" value="1"/>
</dbReference>
<evidence type="ECO:0000256" key="2">
    <source>
        <dbReference type="ARBA" id="ARBA00004116"/>
    </source>
</evidence>
<reference evidence="18" key="1">
    <citation type="submission" date="2023-04" db="EMBL/GenBank/DDBJ databases">
        <title>Black Yeasts Isolated from many extreme environments.</title>
        <authorList>
            <person name="Coleine C."/>
            <person name="Stajich J.E."/>
            <person name="Selbmann L."/>
        </authorList>
    </citation>
    <scope>NUCLEOTIDE SEQUENCE</scope>
    <source>
        <strain evidence="18">CCFEE 5312</strain>
    </source>
</reference>
<evidence type="ECO:0000256" key="13">
    <source>
        <dbReference type="ARBA" id="ARBA00026187"/>
    </source>
</evidence>
<evidence type="ECO:0000256" key="16">
    <source>
        <dbReference type="SAM" id="SignalP"/>
    </source>
</evidence>
<dbReference type="PANTHER" id="PTHR11705">
    <property type="entry name" value="PROTEASE FAMILY M14 CARBOXYPEPTIDASE A,B"/>
    <property type="match status" value="1"/>
</dbReference>
<evidence type="ECO:0000256" key="15">
    <source>
        <dbReference type="PROSITE-ProRule" id="PRU01379"/>
    </source>
</evidence>
<evidence type="ECO:0000259" key="17">
    <source>
        <dbReference type="PROSITE" id="PS52035"/>
    </source>
</evidence>
<dbReference type="InterPro" id="IPR000834">
    <property type="entry name" value="Peptidase_M14"/>
</dbReference>
<keyword evidence="6" id="KW-0926">Vacuole</keyword>
<evidence type="ECO:0000256" key="4">
    <source>
        <dbReference type="ARBA" id="ARBA00005988"/>
    </source>
</evidence>
<protein>
    <recommendedName>
        <fullName evidence="13">Inactive metallocarboxypeptidase ECM14</fullName>
    </recommendedName>
    <alternativeName>
        <fullName evidence="14">Inactive metallocarboxypeptidase ecm14</fullName>
    </alternativeName>
</protein>
<keyword evidence="10" id="KW-1015">Disulfide bond</keyword>
<evidence type="ECO:0000313" key="18">
    <source>
        <dbReference type="EMBL" id="KAK3058911.1"/>
    </source>
</evidence>
<dbReference type="GO" id="GO:0071555">
    <property type="term" value="P:cell wall organization"/>
    <property type="evidence" value="ECO:0007669"/>
    <property type="project" value="UniProtKB-KW"/>
</dbReference>
<evidence type="ECO:0000256" key="14">
    <source>
        <dbReference type="ARBA" id="ARBA00026213"/>
    </source>
</evidence>
<evidence type="ECO:0000256" key="10">
    <source>
        <dbReference type="ARBA" id="ARBA00023157"/>
    </source>
</evidence>
<comment type="cofactor">
    <cofactor evidence="1">
        <name>Zn(2+)</name>
        <dbReference type="ChEBI" id="CHEBI:29105"/>
    </cofactor>
</comment>
<evidence type="ECO:0000256" key="7">
    <source>
        <dbReference type="ARBA" id="ARBA00022723"/>
    </source>
</evidence>
<name>A0AAJ0GJP3_9PEZI</name>
<evidence type="ECO:0000256" key="6">
    <source>
        <dbReference type="ARBA" id="ARBA00022554"/>
    </source>
</evidence>
<keyword evidence="5" id="KW-0964">Secreted</keyword>
<sequence length="592" mass="66997">MRLPLSALLALPALLSAFVVAIPSPITQHPLILTEERTPLWKSLSNKLIDSIWASQRNEKDALRTPNLTAFRQPPPHTLARYGGDVVVRFNVSTAEEAASLAEAADTLLLDVWEFSQDWVDIRLAKDIVPSLLGLLPTTLQQKHTPLLGERDLSHAIFNTYPAPPGQALSHPTTAVSHLRSRPLTLQASHHDDHGDSNIFFTNYQPLSVIEPWMRLLTSLFTTHVRMFSIGTTYEGREISALRVGVHPTNNDDPNPPKRKTVLITGGVHAREWISTSTVNYIAYSLITGYGRTQSITTLLENFDFVFVPTLNPDGYFYTWNTDRLWRKNRQRTNVRFCQGIDLDRGYGFGWDAVSTAGNPCSENFAGETAFEAVESRRLAEWAKNETEKNNVEIIGFLDLHSYSQQILYPYSYSCSDTPPGQENLEELAIGLEKAIRMSSSFSYEVLAACEGNVAVSNKDGKRTVLPRIEAQGGSALDWFYHEMHVRYAYQIKLRDRGTYGFLLPRENIVPTGKEILSAVLHFGEFLTDQFTLGRMPDEVEEETPELEREDVVDEATEFGSNEDDPWVIVEDLIEEKLVEDISWELRRRRKR</sequence>
<comment type="subcellular location">
    <subcellularLocation>
        <location evidence="3">Secreted</location>
    </subcellularLocation>
    <subcellularLocation>
        <location evidence="2">Vacuole</location>
    </subcellularLocation>
</comment>
<feature type="chain" id="PRO_5042490865" description="Inactive metallocarboxypeptidase ECM14" evidence="16">
    <location>
        <begin position="22"/>
        <end position="592"/>
    </location>
</feature>
<keyword evidence="7" id="KW-0479">Metal-binding</keyword>
<dbReference type="FunFam" id="3.40.630.10:FF:000060">
    <property type="entry name" value="Putative metallocarboxypeptidase ecm14"/>
    <property type="match status" value="1"/>
</dbReference>
<dbReference type="GO" id="GO:0005576">
    <property type="term" value="C:extracellular region"/>
    <property type="evidence" value="ECO:0007669"/>
    <property type="project" value="UniProtKB-SubCell"/>
</dbReference>
<accession>A0AAJ0GJP3</accession>
<keyword evidence="9" id="KW-0862">Zinc</keyword>
<dbReference type="EMBL" id="JAWDJX010000001">
    <property type="protein sequence ID" value="KAK3058911.1"/>
    <property type="molecule type" value="Genomic_DNA"/>
</dbReference>
<dbReference type="Proteomes" id="UP001271007">
    <property type="component" value="Unassembled WGS sequence"/>
</dbReference>
<feature type="signal peptide" evidence="16">
    <location>
        <begin position="1"/>
        <end position="21"/>
    </location>
</feature>
<gene>
    <name evidence="18" type="primary">ECM14</name>
    <name evidence="18" type="ORF">LTR09_000476</name>
</gene>
<keyword evidence="8 16" id="KW-0732">Signal</keyword>
<evidence type="ECO:0000256" key="3">
    <source>
        <dbReference type="ARBA" id="ARBA00004613"/>
    </source>
</evidence>
<dbReference type="PANTHER" id="PTHR11705:SF147">
    <property type="entry name" value="INACTIVE METALLOCARBOXYPEPTIDASE ECM14"/>
    <property type="match status" value="1"/>
</dbReference>
<comment type="function">
    <text evidence="12">Inactive carboxypeptidase that may play a role in cell wall organization and biogenesis.</text>
</comment>
<keyword evidence="19" id="KW-1185">Reference proteome</keyword>
<dbReference type="PRINTS" id="PR00765">
    <property type="entry name" value="CRBOXYPTASEA"/>
</dbReference>
<dbReference type="PROSITE" id="PS52035">
    <property type="entry name" value="PEPTIDASE_M14"/>
    <property type="match status" value="1"/>
</dbReference>
<dbReference type="GO" id="GO:0004181">
    <property type="term" value="F:metallocarboxypeptidase activity"/>
    <property type="evidence" value="ECO:0007669"/>
    <property type="project" value="InterPro"/>
</dbReference>
<evidence type="ECO:0000256" key="11">
    <source>
        <dbReference type="ARBA" id="ARBA00023316"/>
    </source>
</evidence>
<dbReference type="AlphaFoldDB" id="A0AAJ0GJP3"/>
<dbReference type="PROSITE" id="PS00132">
    <property type="entry name" value="CARBOXYPEPT_ZN_1"/>
    <property type="match status" value="1"/>
</dbReference>
<evidence type="ECO:0000256" key="5">
    <source>
        <dbReference type="ARBA" id="ARBA00022525"/>
    </source>
</evidence>
<dbReference type="SMART" id="SM00631">
    <property type="entry name" value="Zn_pept"/>
    <property type="match status" value="1"/>
</dbReference>
<proteinExistence type="inferred from homology"/>
<evidence type="ECO:0000256" key="9">
    <source>
        <dbReference type="ARBA" id="ARBA00022833"/>
    </source>
</evidence>
<evidence type="ECO:0000256" key="12">
    <source>
        <dbReference type="ARBA" id="ARBA00025210"/>
    </source>
</evidence>
<dbReference type="GO" id="GO:0008270">
    <property type="term" value="F:zinc ion binding"/>
    <property type="evidence" value="ECO:0007669"/>
    <property type="project" value="InterPro"/>
</dbReference>
<evidence type="ECO:0000256" key="8">
    <source>
        <dbReference type="ARBA" id="ARBA00022729"/>
    </source>
</evidence>
<evidence type="ECO:0000313" key="19">
    <source>
        <dbReference type="Proteomes" id="UP001271007"/>
    </source>
</evidence>
<keyword evidence="11" id="KW-0961">Cell wall biogenesis/degradation</keyword>
<feature type="domain" description="Peptidase M14" evidence="17">
    <location>
        <begin position="203"/>
        <end position="527"/>
    </location>
</feature>
<dbReference type="GO" id="GO:0005773">
    <property type="term" value="C:vacuole"/>
    <property type="evidence" value="ECO:0007669"/>
    <property type="project" value="UniProtKB-SubCell"/>
</dbReference>
<comment type="caution">
    <text evidence="18">The sequence shown here is derived from an EMBL/GenBank/DDBJ whole genome shotgun (WGS) entry which is preliminary data.</text>
</comment>
<comment type="caution">
    <text evidence="15">Lacks conserved residue(s) required for the propagation of feature annotation.</text>
</comment>
<dbReference type="InterPro" id="IPR057246">
    <property type="entry name" value="CARBOXYPEPT_ZN_1"/>
</dbReference>
<comment type="similarity">
    <text evidence="4 15">Belongs to the peptidase M14 family.</text>
</comment>
<dbReference type="Pfam" id="PF00246">
    <property type="entry name" value="Peptidase_M14"/>
    <property type="match status" value="1"/>
</dbReference>
<evidence type="ECO:0000256" key="1">
    <source>
        <dbReference type="ARBA" id="ARBA00001947"/>
    </source>
</evidence>
<organism evidence="18 19">
    <name type="scientific">Extremus antarcticus</name>
    <dbReference type="NCBI Taxonomy" id="702011"/>
    <lineage>
        <taxon>Eukaryota</taxon>
        <taxon>Fungi</taxon>
        <taxon>Dikarya</taxon>
        <taxon>Ascomycota</taxon>
        <taxon>Pezizomycotina</taxon>
        <taxon>Dothideomycetes</taxon>
        <taxon>Dothideomycetidae</taxon>
        <taxon>Mycosphaerellales</taxon>
        <taxon>Extremaceae</taxon>
        <taxon>Extremus</taxon>
    </lineage>
</organism>